<evidence type="ECO:0000259" key="9">
    <source>
        <dbReference type="SMART" id="SM00829"/>
    </source>
</evidence>
<keyword evidence="4 8" id="KW-0479">Metal-binding</keyword>
<dbReference type="RefSeq" id="WP_170965672.1">
    <property type="nucleotide sequence ID" value="NZ_CP013524.1"/>
</dbReference>
<dbReference type="SUPFAM" id="SSF51735">
    <property type="entry name" value="NAD(P)-binding Rossmann-fold domains"/>
    <property type="match status" value="1"/>
</dbReference>
<dbReference type="EMBL" id="CP013570">
    <property type="protein sequence ID" value="ANL87342.1"/>
    <property type="molecule type" value="Genomic_DNA"/>
</dbReference>
<dbReference type="InterPro" id="IPR011032">
    <property type="entry name" value="GroES-like_sf"/>
</dbReference>
<dbReference type="Pfam" id="PF00107">
    <property type="entry name" value="ADH_zinc_N"/>
    <property type="match status" value="1"/>
</dbReference>
<dbReference type="GeneID" id="45959830"/>
<dbReference type="SUPFAM" id="SSF50129">
    <property type="entry name" value="GroES-like"/>
    <property type="match status" value="1"/>
</dbReference>
<geneLocation type="plasmid" evidence="11 13">
    <name>pBS3b</name>
</geneLocation>
<dbReference type="FunFam" id="3.90.180.10:FF:000002">
    <property type="entry name" value="Alcohol dehydrogenase AdhP"/>
    <property type="match status" value="1"/>
</dbReference>
<dbReference type="EMBL" id="CP064933">
    <property type="protein sequence ID" value="QPK11839.1"/>
    <property type="molecule type" value="Genomic_DNA"/>
</dbReference>
<dbReference type="SMART" id="SM00829">
    <property type="entry name" value="PKS_ER"/>
    <property type="match status" value="1"/>
</dbReference>
<keyword evidence="5 8" id="KW-0862">Zinc</keyword>
<evidence type="ECO:0000256" key="6">
    <source>
        <dbReference type="ARBA" id="ARBA00023002"/>
    </source>
</evidence>
<evidence type="ECO:0000313" key="12">
    <source>
        <dbReference type="Proteomes" id="UP000078551"/>
    </source>
</evidence>
<sequence>MTSKMMKAAVVREFGKPLAIECVPVPVPGPGEILVKVAACGVCHTDLHAAEGDWPVMPVPPFIPGHEAAGIVAALGPDVTEFKEGDAVGVAWLHDACLRCEYCETGWETLCAHQHNTGYSCNGGFAEYVIASAAFAARLPAGVDFAEIAPILCAGVTTYKGLKETEARPGEWVAISGVGGLGHVAIQYAKAMGLKVVALDVAAAKLDLARQVGADLALNARSEDTVEKVLKATNGGAHGVVVTAVSPSAFSQALGMVRRKGTVSLVGLPPGNFPTPIFDVVLKRITIRGSIVGTRRDLDEALAFAAEGRVRAEIAKAPLDDINDIFARLKAGTIEGRMVLDIAGEAGVSAAAEQSAA</sequence>
<dbReference type="FunFam" id="3.40.50.720:FF:000039">
    <property type="entry name" value="Alcohol dehydrogenase AdhP"/>
    <property type="match status" value="1"/>
</dbReference>
<comment type="cofactor">
    <cofactor evidence="1 8">
        <name>Zn(2+)</name>
        <dbReference type="ChEBI" id="CHEBI:29105"/>
    </cofactor>
</comment>
<dbReference type="Proteomes" id="UP000078551">
    <property type="component" value="Plasmid pRphaN771b"/>
</dbReference>
<evidence type="ECO:0000256" key="5">
    <source>
        <dbReference type="ARBA" id="ARBA00022833"/>
    </source>
</evidence>
<evidence type="ECO:0000256" key="2">
    <source>
        <dbReference type="ARBA" id="ARBA00008072"/>
    </source>
</evidence>
<protein>
    <recommendedName>
        <fullName evidence="3">alcohol dehydrogenase</fullName>
        <ecNumber evidence="3">1.1.1.1</ecNumber>
    </recommendedName>
</protein>
<evidence type="ECO:0000313" key="13">
    <source>
        <dbReference type="Proteomes" id="UP000540266"/>
    </source>
</evidence>
<dbReference type="InterPro" id="IPR002328">
    <property type="entry name" value="ADH_Zn_CS"/>
</dbReference>
<dbReference type="PANTHER" id="PTHR42940">
    <property type="entry name" value="ALCOHOL DEHYDROGENASE 1-RELATED"/>
    <property type="match status" value="1"/>
</dbReference>
<proteinExistence type="inferred from homology"/>
<organism evidence="11 13">
    <name type="scientific">Rhizobium phaseoli</name>
    <dbReference type="NCBI Taxonomy" id="396"/>
    <lineage>
        <taxon>Bacteria</taxon>
        <taxon>Pseudomonadati</taxon>
        <taxon>Pseudomonadota</taxon>
        <taxon>Alphaproteobacteria</taxon>
        <taxon>Hyphomicrobiales</taxon>
        <taxon>Rhizobiaceae</taxon>
        <taxon>Rhizobium/Agrobacterium group</taxon>
        <taxon>Rhizobium</taxon>
    </lineage>
</organism>
<evidence type="ECO:0000313" key="11">
    <source>
        <dbReference type="EMBL" id="QPK11839.1"/>
    </source>
</evidence>
<accession>A0A192TI98</accession>
<keyword evidence="12" id="KW-1185">Reference proteome</keyword>
<dbReference type="AlphaFoldDB" id="A0A192TI98"/>
<dbReference type="PROSITE" id="PS00059">
    <property type="entry name" value="ADH_ZINC"/>
    <property type="match status" value="1"/>
</dbReference>
<evidence type="ECO:0000256" key="7">
    <source>
        <dbReference type="ARBA" id="ARBA00023027"/>
    </source>
</evidence>
<evidence type="ECO:0000256" key="1">
    <source>
        <dbReference type="ARBA" id="ARBA00001947"/>
    </source>
</evidence>
<keyword evidence="7" id="KW-0520">NAD</keyword>
<reference evidence="11 13" key="2">
    <citation type="submission" date="2020-11" db="EMBL/GenBank/DDBJ databases">
        <title>Indigenous Rhizobia Nodulating Common beans in Western Kenya.</title>
        <authorList>
            <person name="Wekesa C.S."/>
            <person name="Oelmueller R."/>
            <person name="Furch A.C."/>
        </authorList>
    </citation>
    <scope>NUCLEOTIDE SEQUENCE [LARGE SCALE GENOMIC DNA]</scope>
    <source>
        <strain evidence="13">BS3</strain>
        <strain evidence="11">S3</strain>
        <plasmid evidence="11 13">pBS3b</plasmid>
    </source>
</reference>
<dbReference type="EC" id="1.1.1.1" evidence="3"/>
<evidence type="ECO:0000313" key="10">
    <source>
        <dbReference type="EMBL" id="ANL87342.1"/>
    </source>
</evidence>
<dbReference type="NCBIfam" id="NF006940">
    <property type="entry name" value="PRK09422.1"/>
    <property type="match status" value="1"/>
</dbReference>
<evidence type="ECO:0000256" key="8">
    <source>
        <dbReference type="RuleBase" id="RU361277"/>
    </source>
</evidence>
<evidence type="ECO:0000256" key="3">
    <source>
        <dbReference type="ARBA" id="ARBA00013190"/>
    </source>
</evidence>
<geneLocation type="plasmid" evidence="10 12">
    <name>pRphaN771b</name>
</geneLocation>
<reference evidence="10 12" key="1">
    <citation type="submission" date="2015-11" db="EMBL/GenBank/DDBJ databases">
        <title>The limits of bacterial species coexistence and the symbiotic plasmid transference in sympatric Rhizobium populations.</title>
        <authorList>
            <person name="Perez-Carrascal O.M."/>
            <person name="VanInsberghe D."/>
            <person name="Juarez S."/>
            <person name="Polz M.F."/>
            <person name="Vinuesa P."/>
            <person name="Gonzalez V."/>
        </authorList>
    </citation>
    <scope>NUCLEOTIDE SEQUENCE [LARGE SCALE GENOMIC DNA]</scope>
    <source>
        <strain evidence="10 12">N771</strain>
        <plasmid evidence="10 12">pRphaN771b</plasmid>
    </source>
</reference>
<name>A0A192TI98_9HYPH</name>
<dbReference type="CDD" id="cd08297">
    <property type="entry name" value="CAD3"/>
    <property type="match status" value="1"/>
</dbReference>
<dbReference type="InterPro" id="IPR020843">
    <property type="entry name" value="ER"/>
</dbReference>
<dbReference type="Pfam" id="PF08240">
    <property type="entry name" value="ADH_N"/>
    <property type="match status" value="1"/>
</dbReference>
<evidence type="ECO:0000256" key="4">
    <source>
        <dbReference type="ARBA" id="ARBA00022723"/>
    </source>
</evidence>
<keyword evidence="6 11" id="KW-0560">Oxidoreductase</keyword>
<dbReference type="Gene3D" id="3.40.50.720">
    <property type="entry name" value="NAD(P)-binding Rossmann-like Domain"/>
    <property type="match status" value="1"/>
</dbReference>
<feature type="domain" description="Enoyl reductase (ER)" evidence="9">
    <location>
        <begin position="15"/>
        <end position="340"/>
    </location>
</feature>
<dbReference type="GO" id="GO:0004022">
    <property type="term" value="F:alcohol dehydrogenase (NAD+) activity"/>
    <property type="evidence" value="ECO:0007669"/>
    <property type="project" value="UniProtKB-EC"/>
</dbReference>
<comment type="similarity">
    <text evidence="2 8">Belongs to the zinc-containing alcohol dehydrogenase family.</text>
</comment>
<gene>
    <name evidence="11" type="primary">adhP</name>
    <name evidence="10" type="synonym">adhA-2</name>
    <name evidence="10" type="ORF">AMC81_PB00205</name>
    <name evidence="11" type="ORF">HER27_024555</name>
</gene>
<keyword evidence="11" id="KW-0614">Plasmid</keyword>
<dbReference type="Gene3D" id="3.90.180.10">
    <property type="entry name" value="Medium-chain alcohol dehydrogenases, catalytic domain"/>
    <property type="match status" value="1"/>
</dbReference>
<dbReference type="GO" id="GO:0008270">
    <property type="term" value="F:zinc ion binding"/>
    <property type="evidence" value="ECO:0007669"/>
    <property type="project" value="InterPro"/>
</dbReference>
<dbReference type="InterPro" id="IPR013149">
    <property type="entry name" value="ADH-like_C"/>
</dbReference>
<dbReference type="Proteomes" id="UP000540266">
    <property type="component" value="Plasmid pBS3b"/>
</dbReference>
<dbReference type="InterPro" id="IPR013154">
    <property type="entry name" value="ADH-like_N"/>
</dbReference>
<dbReference type="InterPro" id="IPR036291">
    <property type="entry name" value="NAD(P)-bd_dom_sf"/>
</dbReference>
<dbReference type="PANTHER" id="PTHR42940:SF8">
    <property type="entry name" value="VACUOLAR PROTEIN SORTING-ASSOCIATED PROTEIN 11"/>
    <property type="match status" value="1"/>
</dbReference>